<organism evidence="8 9">
    <name type="scientific">Neomesorhizobium albiziae</name>
    <dbReference type="NCBI Taxonomy" id="335020"/>
    <lineage>
        <taxon>Bacteria</taxon>
        <taxon>Pseudomonadati</taxon>
        <taxon>Pseudomonadota</taxon>
        <taxon>Alphaproteobacteria</taxon>
        <taxon>Hyphomicrobiales</taxon>
        <taxon>Phyllobacteriaceae</taxon>
        <taxon>Neomesorhizobium</taxon>
    </lineage>
</organism>
<keyword evidence="9" id="KW-1185">Reference proteome</keyword>
<keyword evidence="2" id="KW-1003">Cell membrane</keyword>
<dbReference type="Gene3D" id="1.20.950.20">
    <property type="entry name" value="Transmembrane di-heme cytochromes, Chain C"/>
    <property type="match status" value="1"/>
</dbReference>
<evidence type="ECO:0000256" key="2">
    <source>
        <dbReference type="ARBA" id="ARBA00022475"/>
    </source>
</evidence>
<dbReference type="EMBL" id="FOSL01000006">
    <property type="protein sequence ID" value="SFK46192.1"/>
    <property type="molecule type" value="Genomic_DNA"/>
</dbReference>
<dbReference type="Proteomes" id="UP000323300">
    <property type="component" value="Unassembled WGS sequence"/>
</dbReference>
<sequence>MVPTKRATAEPMRATVKVWDPCVRIFHWSLVASFAVAWFFADEVKDLHEWVGSAAAALIIFRLGMGIVGSRYACFTQFIRGQKETLSYTEDMIFNREARYLGHNPLGALMVVALLTSTTLVAVTVGYKRLTPFGASNGSRRRMRRLPISCWLWSRFIWVVSSWGASVTARTSCAP</sequence>
<dbReference type="PANTHER" id="PTHR30485:SF2">
    <property type="entry name" value="BLL0597 PROTEIN"/>
    <property type="match status" value="1"/>
</dbReference>
<dbReference type="InterPro" id="IPR011577">
    <property type="entry name" value="Cyt_b561_bac/Ni-Hgenase"/>
</dbReference>
<protein>
    <submittedName>
        <fullName evidence="8">Cytochrome b/b6/petB</fullName>
    </submittedName>
</protein>
<dbReference type="InterPro" id="IPR016174">
    <property type="entry name" value="Di-haem_cyt_TM"/>
</dbReference>
<keyword evidence="5 6" id="KW-0472">Membrane</keyword>
<evidence type="ECO:0000256" key="6">
    <source>
        <dbReference type="SAM" id="Phobius"/>
    </source>
</evidence>
<dbReference type="Pfam" id="PF01292">
    <property type="entry name" value="Ni_hydr_CYTB"/>
    <property type="match status" value="1"/>
</dbReference>
<dbReference type="GO" id="GO:0005886">
    <property type="term" value="C:plasma membrane"/>
    <property type="evidence" value="ECO:0007669"/>
    <property type="project" value="UniProtKB-SubCell"/>
</dbReference>
<dbReference type="GO" id="GO:0009055">
    <property type="term" value="F:electron transfer activity"/>
    <property type="evidence" value="ECO:0007669"/>
    <property type="project" value="InterPro"/>
</dbReference>
<dbReference type="InterPro" id="IPR051542">
    <property type="entry name" value="Hydrogenase_cytochrome"/>
</dbReference>
<accession>A0A1I3ZQ07</accession>
<dbReference type="SUPFAM" id="SSF81342">
    <property type="entry name" value="Transmembrane di-heme cytochromes"/>
    <property type="match status" value="1"/>
</dbReference>
<evidence type="ECO:0000256" key="1">
    <source>
        <dbReference type="ARBA" id="ARBA00004651"/>
    </source>
</evidence>
<comment type="subcellular location">
    <subcellularLocation>
        <location evidence="1">Cell membrane</location>
        <topology evidence="1">Multi-pass membrane protein</topology>
    </subcellularLocation>
</comment>
<evidence type="ECO:0000313" key="9">
    <source>
        <dbReference type="Proteomes" id="UP000323300"/>
    </source>
</evidence>
<keyword evidence="3 6" id="KW-0812">Transmembrane</keyword>
<feature type="transmembrane region" description="Helical" evidence="6">
    <location>
        <begin position="21"/>
        <end position="41"/>
    </location>
</feature>
<dbReference type="GO" id="GO:0020037">
    <property type="term" value="F:heme binding"/>
    <property type="evidence" value="ECO:0007669"/>
    <property type="project" value="TreeGrafter"/>
</dbReference>
<feature type="domain" description="Cytochrome b561 bacterial/Ni-hydrogenase" evidence="7">
    <location>
        <begin position="18"/>
        <end position="124"/>
    </location>
</feature>
<gene>
    <name evidence="8" type="ORF">SAMN04488498_106255</name>
</gene>
<feature type="transmembrane region" description="Helical" evidence="6">
    <location>
        <begin position="106"/>
        <end position="127"/>
    </location>
</feature>
<dbReference type="AlphaFoldDB" id="A0A1I3ZQ07"/>
<dbReference type="GO" id="GO:0022904">
    <property type="term" value="P:respiratory electron transport chain"/>
    <property type="evidence" value="ECO:0007669"/>
    <property type="project" value="InterPro"/>
</dbReference>
<evidence type="ECO:0000256" key="4">
    <source>
        <dbReference type="ARBA" id="ARBA00022989"/>
    </source>
</evidence>
<evidence type="ECO:0000256" key="3">
    <source>
        <dbReference type="ARBA" id="ARBA00022692"/>
    </source>
</evidence>
<reference evidence="8 9" key="1">
    <citation type="submission" date="2016-10" db="EMBL/GenBank/DDBJ databases">
        <authorList>
            <person name="Varghese N."/>
            <person name="Submissions S."/>
        </authorList>
    </citation>
    <scope>NUCLEOTIDE SEQUENCE [LARGE SCALE GENOMIC DNA]</scope>
    <source>
        <strain evidence="8 9">DSM 21822</strain>
    </source>
</reference>
<evidence type="ECO:0000313" key="8">
    <source>
        <dbReference type="EMBL" id="SFK46192.1"/>
    </source>
</evidence>
<proteinExistence type="predicted"/>
<keyword evidence="4 6" id="KW-1133">Transmembrane helix</keyword>
<evidence type="ECO:0000259" key="7">
    <source>
        <dbReference type="Pfam" id="PF01292"/>
    </source>
</evidence>
<name>A0A1I3ZQ07_9HYPH</name>
<dbReference type="PANTHER" id="PTHR30485">
    <property type="entry name" value="NI/FE-HYDROGENASE 1 B-TYPE CYTOCHROME SUBUNIT"/>
    <property type="match status" value="1"/>
</dbReference>
<evidence type="ECO:0000256" key="5">
    <source>
        <dbReference type="ARBA" id="ARBA00023136"/>
    </source>
</evidence>